<organism evidence="1">
    <name type="scientific">bioreactor metagenome</name>
    <dbReference type="NCBI Taxonomy" id="1076179"/>
    <lineage>
        <taxon>unclassified sequences</taxon>
        <taxon>metagenomes</taxon>
        <taxon>ecological metagenomes</taxon>
    </lineage>
</organism>
<evidence type="ECO:0000313" key="1">
    <source>
        <dbReference type="EMBL" id="MPN11156.1"/>
    </source>
</evidence>
<sequence length="85" mass="9437">MFLPFELYFFLSSASFLATVTPAQLPTASVFPVIALYKVVLPQLGFPASAIFILIPPQKFIFDIDTHYHSICKIKGAISMDIQAK</sequence>
<accession>A0A645FC02</accession>
<reference evidence="1" key="1">
    <citation type="submission" date="2019-08" db="EMBL/GenBank/DDBJ databases">
        <authorList>
            <person name="Kucharzyk K."/>
            <person name="Murdoch R.W."/>
            <person name="Higgins S."/>
            <person name="Loffler F."/>
        </authorList>
    </citation>
    <scope>NUCLEOTIDE SEQUENCE</scope>
</reference>
<dbReference type="AlphaFoldDB" id="A0A645FC02"/>
<comment type="caution">
    <text evidence="1">The sequence shown here is derived from an EMBL/GenBank/DDBJ whole genome shotgun (WGS) entry which is preliminary data.</text>
</comment>
<proteinExistence type="predicted"/>
<protein>
    <submittedName>
        <fullName evidence="1">Uncharacterized protein</fullName>
    </submittedName>
</protein>
<name>A0A645FC02_9ZZZZ</name>
<gene>
    <name evidence="1" type="ORF">SDC9_158457</name>
</gene>
<dbReference type="EMBL" id="VSSQ01057346">
    <property type="protein sequence ID" value="MPN11156.1"/>
    <property type="molecule type" value="Genomic_DNA"/>
</dbReference>